<name>A0A1R2BWE2_9CILI</name>
<keyword evidence="2" id="KW-1185">Reference proteome</keyword>
<organism evidence="1 2">
    <name type="scientific">Stentor coeruleus</name>
    <dbReference type="NCBI Taxonomy" id="5963"/>
    <lineage>
        <taxon>Eukaryota</taxon>
        <taxon>Sar</taxon>
        <taxon>Alveolata</taxon>
        <taxon>Ciliophora</taxon>
        <taxon>Postciliodesmatophora</taxon>
        <taxon>Heterotrichea</taxon>
        <taxon>Heterotrichida</taxon>
        <taxon>Stentoridae</taxon>
        <taxon>Stentor</taxon>
    </lineage>
</organism>
<accession>A0A1R2BWE2</accession>
<sequence>MIGCKKHMTKTNCVPIKLFTFPSSILNHSKQPSSEDLSSLAKFPYSKQNSLKCNRLEISKSRLFRSKSTKTVLDKSSCLHVNEYSFIDLGIEDQKVTKPSVFPDGKCKKPIKAESLKDKSIMFSISIESFYKNPGVYTPAALIKKPLIIRKTLKSFQNPMKDWIIFDTFSAVKPVSTVKKRKPLTQNCLVENLKKKKSLQAWIPQPRLYCKSPITINSEPRD</sequence>
<reference evidence="1 2" key="1">
    <citation type="submission" date="2016-11" db="EMBL/GenBank/DDBJ databases">
        <title>The macronuclear genome of Stentor coeruleus: a giant cell with tiny introns.</title>
        <authorList>
            <person name="Slabodnick M."/>
            <person name="Ruby J.G."/>
            <person name="Reiff S.B."/>
            <person name="Swart E.C."/>
            <person name="Gosai S."/>
            <person name="Prabakaran S."/>
            <person name="Witkowska E."/>
            <person name="Larue G.E."/>
            <person name="Fisher S."/>
            <person name="Freeman R.M."/>
            <person name="Gunawardena J."/>
            <person name="Chu W."/>
            <person name="Stover N.A."/>
            <person name="Gregory B.D."/>
            <person name="Nowacki M."/>
            <person name="Derisi J."/>
            <person name="Roy S.W."/>
            <person name="Marshall W.F."/>
            <person name="Sood P."/>
        </authorList>
    </citation>
    <scope>NUCLEOTIDE SEQUENCE [LARGE SCALE GENOMIC DNA]</scope>
    <source>
        <strain evidence="1">WM001</strain>
    </source>
</reference>
<dbReference type="EMBL" id="MPUH01000395">
    <property type="protein sequence ID" value="OMJ81084.1"/>
    <property type="molecule type" value="Genomic_DNA"/>
</dbReference>
<evidence type="ECO:0000313" key="1">
    <source>
        <dbReference type="EMBL" id="OMJ81084.1"/>
    </source>
</evidence>
<evidence type="ECO:0000313" key="2">
    <source>
        <dbReference type="Proteomes" id="UP000187209"/>
    </source>
</evidence>
<comment type="caution">
    <text evidence="1">The sequence shown here is derived from an EMBL/GenBank/DDBJ whole genome shotgun (WGS) entry which is preliminary data.</text>
</comment>
<dbReference type="AlphaFoldDB" id="A0A1R2BWE2"/>
<protein>
    <submittedName>
        <fullName evidence="1">Uncharacterized protein</fullName>
    </submittedName>
</protein>
<dbReference type="Proteomes" id="UP000187209">
    <property type="component" value="Unassembled WGS sequence"/>
</dbReference>
<proteinExistence type="predicted"/>
<gene>
    <name evidence="1" type="ORF">SteCoe_18547</name>
</gene>